<dbReference type="GO" id="GO:0000289">
    <property type="term" value="P:nuclear-transcribed mRNA poly(A) tail shortening"/>
    <property type="evidence" value="ECO:0007669"/>
    <property type="project" value="UniProtKB-UniRule"/>
</dbReference>
<comment type="subunit">
    <text evidence="9">Forms a heterotrimer with an asymmetric homodimer of the regulatory subunit PAN3 to form the poly(A)-nuclease (PAN) deadenylation complex.</text>
</comment>
<dbReference type="AlphaFoldDB" id="A0A9N9RW37"/>
<evidence type="ECO:0000256" key="10">
    <source>
        <dbReference type="SAM" id="MobiDB-lite"/>
    </source>
</evidence>
<dbReference type="Gene3D" id="2.130.10.10">
    <property type="entry name" value="YVTN repeat-like/Quinoprotein amine dehydrogenase"/>
    <property type="match status" value="1"/>
</dbReference>
<evidence type="ECO:0000256" key="1">
    <source>
        <dbReference type="ARBA" id="ARBA00001663"/>
    </source>
</evidence>
<keyword evidence="3 9" id="KW-0507">mRNA processing</keyword>
<dbReference type="Gene3D" id="4.10.1000.40">
    <property type="match status" value="1"/>
</dbReference>
<accession>A0A9N9RW37</accession>
<comment type="similarity">
    <text evidence="9">Belongs to the peptidase C19 family. PAN2 subfamily.</text>
</comment>
<dbReference type="InterPro" id="IPR036397">
    <property type="entry name" value="RNaseH_sf"/>
</dbReference>
<keyword evidence="13" id="KW-1185">Reference proteome</keyword>
<dbReference type="Pfam" id="PF13423">
    <property type="entry name" value="UCH_1"/>
    <property type="match status" value="1"/>
</dbReference>
<dbReference type="Gene3D" id="3.90.70.10">
    <property type="entry name" value="Cysteine proteinases"/>
    <property type="match status" value="1"/>
</dbReference>
<name>A0A9N9RW37_9DIPT</name>
<comment type="function">
    <text evidence="9">Catalytic subunit of the poly(A)-nuclease (PAN) deadenylation complex, one of two cytoplasmic mRNA deadenylases involved in general and miRNA-mediated mRNA turnover. PAN specifically shortens poly(A) tails of RNA and the activity is stimulated by poly(A)-binding protein (PABP). PAN deadenylation is followed by rapid degradation of the shortened mRNA tails by the CCR4-NOT complex. Deadenylated mRNAs are then degraded by two alternative mechanisms, namely exosome-mediated 3'-5' exonucleolytic degradation, or deadenlyation-dependent mRNA decaping and subsequent 5'-3' exonucleolytic degradation by XRN1.</text>
</comment>
<dbReference type="FunFam" id="3.30.420.10:FF:000011">
    <property type="entry name" value="PAN2-PAN3 deadenylation complex catalytic subunit PAN2"/>
    <property type="match status" value="1"/>
</dbReference>
<dbReference type="InterPro" id="IPR048841">
    <property type="entry name" value="PAN2_N"/>
</dbReference>
<keyword evidence="4 9" id="KW-0540">Nuclease</keyword>
<evidence type="ECO:0000313" key="13">
    <source>
        <dbReference type="Proteomes" id="UP001153620"/>
    </source>
</evidence>
<dbReference type="Proteomes" id="UP001153620">
    <property type="component" value="Chromosome 2"/>
</dbReference>
<dbReference type="GO" id="GO:0003676">
    <property type="term" value="F:nucleic acid binding"/>
    <property type="evidence" value="ECO:0007669"/>
    <property type="project" value="InterPro"/>
</dbReference>
<dbReference type="PANTHER" id="PTHR15728:SF0">
    <property type="entry name" value="PAN2-PAN3 DEADENYLATION COMPLEX CATALYTIC SUBUNIT PAN2"/>
    <property type="match status" value="1"/>
</dbReference>
<feature type="binding site" evidence="9">
    <location>
        <position position="1086"/>
    </location>
    <ligand>
        <name>a divalent metal cation</name>
        <dbReference type="ChEBI" id="CHEBI:60240"/>
        <note>catalytic</note>
    </ligand>
</feature>
<dbReference type="InterPro" id="IPR028889">
    <property type="entry name" value="USP"/>
</dbReference>
<evidence type="ECO:0000256" key="3">
    <source>
        <dbReference type="ARBA" id="ARBA00022664"/>
    </source>
</evidence>
<evidence type="ECO:0000256" key="9">
    <source>
        <dbReference type="HAMAP-Rule" id="MF_03182"/>
    </source>
</evidence>
<dbReference type="InterPro" id="IPR038765">
    <property type="entry name" value="Papain-like_cys_pep_sf"/>
</dbReference>
<dbReference type="Pfam" id="PF00929">
    <property type="entry name" value="RNase_T"/>
    <property type="match status" value="1"/>
</dbReference>
<dbReference type="InterPro" id="IPR028881">
    <property type="entry name" value="PAN2_UCH_dom"/>
</dbReference>
<reference evidence="12" key="1">
    <citation type="submission" date="2022-01" db="EMBL/GenBank/DDBJ databases">
        <authorList>
            <person name="King R."/>
        </authorList>
    </citation>
    <scope>NUCLEOTIDE SEQUENCE</scope>
</reference>
<dbReference type="GO" id="GO:0005634">
    <property type="term" value="C:nucleus"/>
    <property type="evidence" value="ECO:0007669"/>
    <property type="project" value="UniProtKB-SubCell"/>
</dbReference>
<comment type="caution">
    <text evidence="9">Lacks conserved residue(s) required for the propagation of feature annotation.</text>
</comment>
<sequence>MNQAFTPLFEPNIFNIGQDEAEYLELGTITSSNISCGITTVKFDTNEELVWTGNQSGYVTSYYGNSMQKYTSFRVHQTEIVNQIETTSDGIYALTSSSLRHQIRRGIPKFTHRSKNLTDALCMYSLSPTRLLLAGHQANIIDFDPTTQTEQAIVDAGDHGCAIIRKYDHSRFLCCGDVRGFISLRDPLTLHEEQRLSTHSASLNDFDVQGNYLISCGLSDLNGKLTVDRFLMVYDMRMLRLVSPIQVLIDPTLLRFLPSFVSRVAIVSPLGQLQLVDTVELTQPRVCMYQINVASQCMSFDISSSNQTMAFGDNSGQLSLISSITSPEPQFNNFSRDTEFADTPEPLPFVSITDINFPLASILLPQLQSGRWSSDLPKQMCEYKYRRPKPIEPIILNTMKQQGTISYASNPRTTRRNQIPYLMDSESLYDDPEISASTSISITSSLSSIPKHYQKLEVKYKGTIDFDFTEYNQTEFCGLENLLPNAYCNGMLQVLFFFYPLREALVTHTCSKEFCLSCELGFLFHMLKYNKSKQPCQASNFLRSFRTVPEVAALGLVISDRNPNRNINLIRLIQNWNRFILHQVHNELLDASMKNSISTQSVDISKLISSVSKRLEEASLAEDHPEEDKAQAEIEQDKYQFLEAEKKEDGETNNGSEITDVSSLFGIKQRVIHRCLKCNEKKVKNNVVLVCNLIYPVNNAQHENGDFIKILKDSLNVEKTLSAWCDPCNRFSPHNHCAGVSELPNMLAINCGLDNEKELEYLKRHLNQLSHEFNQSPINETENAIKKQCRYGIKCTRTDCHFSHPQRQTTTSESSSSNGTIGKSSDRWFPTSFTISIDCENNSINESTSDAVEHKSSQEYSLQAAVYCIDNGQQKNLISFILRNSQWYIFNDFCIRKVQEDEVLSVILEWKVPTVLFYKNKNYEWTEPEHSIYESPFVSNLLLEEMPLANYDVDSKNFLPLTKDEIPKQGDIVAMDAEFVTLNPEESEISSDGKMTTFKPRIASVARISCIRGPSNEKEGTAFIDDYILTQEQVSDYLTKFSGIKPGDLDANLSNKRLTTLKRSYQKLRYLVDSGVIFVGHGLKNDFRVINLHVPSKQIIDTVYLFHIPHHRMISLKFLAWHFLGINIQSETHDSIEDARTSLQLYKHYLKLQAEDIVNSTLNNLYDIGKQLQWKVPE</sequence>
<gene>
    <name evidence="9" type="primary">PAN2</name>
    <name evidence="12" type="ORF">CHIRRI_LOCUS7753</name>
</gene>
<evidence type="ECO:0000256" key="8">
    <source>
        <dbReference type="ARBA" id="ARBA00023242"/>
    </source>
</evidence>
<evidence type="ECO:0000256" key="6">
    <source>
        <dbReference type="ARBA" id="ARBA00022801"/>
    </source>
</evidence>
<comment type="domain">
    <text evidence="9">Contains a pseudo-UCH domain. This ubiquitin C-terminal hydrolase (UCH)-like or ubiquitin specific protease (USP)-like domain is predicted to be catalytically inactive because it lacks the active site catalytic triad characteristic of thiol proteases, with residues at the equivalent structural positions that are incompatible with catalysis, and it cannot bind ubiquitin. It functions as a structural scaffold for intra- and intermolecular interactions in the complex.</text>
</comment>
<evidence type="ECO:0000256" key="4">
    <source>
        <dbReference type="ARBA" id="ARBA00022722"/>
    </source>
</evidence>
<dbReference type="SUPFAM" id="SSF50978">
    <property type="entry name" value="WD40 repeat-like"/>
    <property type="match status" value="1"/>
</dbReference>
<feature type="binding site" evidence="9">
    <location>
        <position position="976"/>
    </location>
    <ligand>
        <name>a divalent metal cation</name>
        <dbReference type="ChEBI" id="CHEBI:60240"/>
        <note>catalytic</note>
    </ligand>
</feature>
<dbReference type="InterPro" id="IPR030843">
    <property type="entry name" value="PAN2"/>
</dbReference>
<evidence type="ECO:0000256" key="7">
    <source>
        <dbReference type="ARBA" id="ARBA00022839"/>
    </source>
</evidence>
<dbReference type="GO" id="GO:0006397">
    <property type="term" value="P:mRNA processing"/>
    <property type="evidence" value="ECO:0007669"/>
    <property type="project" value="UniProtKB-KW"/>
</dbReference>
<dbReference type="InterPro" id="IPR050785">
    <property type="entry name" value="PAN2-PAN3_catalytic_subunit"/>
</dbReference>
<comment type="catalytic activity">
    <reaction evidence="1 9">
        <text>Exonucleolytic cleavage of poly(A) to 5'-AMP.</text>
        <dbReference type="EC" id="3.1.13.4"/>
    </reaction>
</comment>
<dbReference type="PROSITE" id="PS50235">
    <property type="entry name" value="USP_3"/>
    <property type="match status" value="1"/>
</dbReference>
<feature type="compositionally biased region" description="Low complexity" evidence="10">
    <location>
        <begin position="809"/>
        <end position="823"/>
    </location>
</feature>
<feature type="binding site" evidence="9">
    <location>
        <position position="1138"/>
    </location>
    <ligand>
        <name>a divalent metal cation</name>
        <dbReference type="ChEBI" id="CHEBI:60240"/>
        <note>catalytic</note>
    </ligand>
</feature>
<dbReference type="GO" id="GO:0000932">
    <property type="term" value="C:P-body"/>
    <property type="evidence" value="ECO:0007669"/>
    <property type="project" value="UniProtKB-SubCell"/>
</dbReference>
<dbReference type="GO" id="GO:0031251">
    <property type="term" value="C:PAN complex"/>
    <property type="evidence" value="ECO:0007669"/>
    <property type="project" value="UniProtKB-UniRule"/>
</dbReference>
<comment type="activity regulation">
    <text evidence="9">Positively regulated by the regulatory subunit PAN3.</text>
</comment>
<reference evidence="12" key="2">
    <citation type="submission" date="2022-10" db="EMBL/GenBank/DDBJ databases">
        <authorList>
            <consortium name="ENA_rothamsted_submissions"/>
            <consortium name="culmorum"/>
            <person name="King R."/>
        </authorList>
    </citation>
    <scope>NUCLEOTIDE SEQUENCE</scope>
</reference>
<keyword evidence="5 9" id="KW-0479">Metal-binding</keyword>
<dbReference type="GO" id="GO:0010606">
    <property type="term" value="P:positive regulation of cytoplasmic mRNA processing body assembly"/>
    <property type="evidence" value="ECO:0007669"/>
    <property type="project" value="UniProtKB-UniRule"/>
</dbReference>
<dbReference type="OrthoDB" id="16516at2759"/>
<dbReference type="GO" id="GO:0046872">
    <property type="term" value="F:metal ion binding"/>
    <property type="evidence" value="ECO:0007669"/>
    <property type="project" value="UniProtKB-KW"/>
</dbReference>
<keyword evidence="8 9" id="KW-0539">Nucleus</keyword>
<dbReference type="InterPro" id="IPR013520">
    <property type="entry name" value="Ribonucl_H"/>
</dbReference>
<evidence type="ECO:0000313" key="12">
    <source>
        <dbReference type="EMBL" id="CAG9804875.1"/>
    </source>
</evidence>
<dbReference type="InterPro" id="IPR015943">
    <property type="entry name" value="WD40/YVTN_repeat-like_dom_sf"/>
</dbReference>
<proteinExistence type="inferred from homology"/>
<dbReference type="SUPFAM" id="SSF53098">
    <property type="entry name" value="Ribonuclease H-like"/>
    <property type="match status" value="1"/>
</dbReference>
<comment type="subcellular location">
    <subcellularLocation>
        <location evidence="9">Cytoplasm</location>
        <location evidence="9">P-body</location>
    </subcellularLocation>
    <subcellularLocation>
        <location evidence="9">Nucleus</location>
    </subcellularLocation>
    <text evidence="9">Shuttles between nucleus and cytoplasm.</text>
</comment>
<feature type="domain" description="USP" evidence="11">
    <location>
        <begin position="477"/>
        <end position="921"/>
    </location>
</feature>
<dbReference type="FunFam" id="2.130.10.10:FF:000421">
    <property type="entry name" value="PAN2-PAN3 deadenylation complex catalytic subunit PAN2"/>
    <property type="match status" value="1"/>
</dbReference>
<feature type="region of interest" description="Disordered" evidence="10">
    <location>
        <begin position="804"/>
        <end position="825"/>
    </location>
</feature>
<organism evidence="12 13">
    <name type="scientific">Chironomus riparius</name>
    <dbReference type="NCBI Taxonomy" id="315576"/>
    <lineage>
        <taxon>Eukaryota</taxon>
        <taxon>Metazoa</taxon>
        <taxon>Ecdysozoa</taxon>
        <taxon>Arthropoda</taxon>
        <taxon>Hexapoda</taxon>
        <taxon>Insecta</taxon>
        <taxon>Pterygota</taxon>
        <taxon>Neoptera</taxon>
        <taxon>Endopterygota</taxon>
        <taxon>Diptera</taxon>
        <taxon>Nematocera</taxon>
        <taxon>Chironomoidea</taxon>
        <taxon>Chironomidae</taxon>
        <taxon>Chironominae</taxon>
        <taxon>Chironomus</taxon>
    </lineage>
</organism>
<comment type="domain">
    <text evidence="9">The linker, or PAN3 interaction domain (PID), between the WD40 repeats and the pseudo-UCH domain mediates interaction with PAN3.</text>
</comment>
<evidence type="ECO:0000256" key="5">
    <source>
        <dbReference type="ARBA" id="ARBA00022723"/>
    </source>
</evidence>
<keyword evidence="7 9" id="KW-0269">Exonuclease</keyword>
<dbReference type="PANTHER" id="PTHR15728">
    <property type="entry name" value="DEADENYLATION COMPLEX CATALYTIC SUBUNIT PAN2"/>
    <property type="match status" value="1"/>
</dbReference>
<dbReference type="Pfam" id="PF20770">
    <property type="entry name" value="PAN2_N"/>
    <property type="match status" value="1"/>
</dbReference>
<dbReference type="EC" id="3.1.13.4" evidence="9"/>
<dbReference type="HAMAP" id="MF_03182">
    <property type="entry name" value="PAN2"/>
    <property type="match status" value="1"/>
</dbReference>
<dbReference type="SMART" id="SM00479">
    <property type="entry name" value="EXOIII"/>
    <property type="match status" value="1"/>
</dbReference>
<protein>
    <recommendedName>
        <fullName evidence="9">PAN2-PAN3 deadenylation complex catalytic subunit PAN2</fullName>
        <ecNumber evidence="9">3.1.13.4</ecNumber>
    </recommendedName>
    <alternativeName>
        <fullName evidence="9">PAB1P-dependent poly(A)-specific ribonuclease</fullName>
    </alternativeName>
    <alternativeName>
        <fullName evidence="9">Poly(A)-nuclease deadenylation complex subunit 2</fullName>
        <shortName evidence="9">PAN deadenylation complex subunit 2</shortName>
    </alternativeName>
</protein>
<dbReference type="GO" id="GO:0004535">
    <property type="term" value="F:poly(A)-specific ribonuclease activity"/>
    <property type="evidence" value="ECO:0007669"/>
    <property type="project" value="UniProtKB-UniRule"/>
</dbReference>
<comment type="cofactor">
    <cofactor evidence="9">
        <name>a divalent metal cation</name>
        <dbReference type="ChEBI" id="CHEBI:60240"/>
    </cofactor>
    <text evidence="9">Binds 2 metal cations per subunit in the catalytic exonuclease domain.</text>
</comment>
<dbReference type="InterPro" id="IPR036322">
    <property type="entry name" value="WD40_repeat_dom_sf"/>
</dbReference>
<keyword evidence="6 9" id="KW-0378">Hydrolase</keyword>
<dbReference type="SUPFAM" id="SSF54001">
    <property type="entry name" value="Cysteine proteinases"/>
    <property type="match status" value="1"/>
</dbReference>
<keyword evidence="2 9" id="KW-0963">Cytoplasm</keyword>
<dbReference type="InterPro" id="IPR012337">
    <property type="entry name" value="RNaseH-like_sf"/>
</dbReference>
<evidence type="ECO:0000259" key="11">
    <source>
        <dbReference type="PROSITE" id="PS50235"/>
    </source>
</evidence>
<dbReference type="CDD" id="cd06143">
    <property type="entry name" value="PAN2_exo"/>
    <property type="match status" value="1"/>
</dbReference>
<dbReference type="EMBL" id="OU895878">
    <property type="protein sequence ID" value="CAG9804875.1"/>
    <property type="molecule type" value="Genomic_DNA"/>
</dbReference>
<feature type="binding site" evidence="9">
    <location>
        <position position="978"/>
    </location>
    <ligand>
        <name>a divalent metal cation</name>
        <dbReference type="ChEBI" id="CHEBI:60240"/>
        <note>catalytic</note>
    </ligand>
</feature>
<evidence type="ECO:0000256" key="2">
    <source>
        <dbReference type="ARBA" id="ARBA00022490"/>
    </source>
</evidence>
<dbReference type="Gene3D" id="3.30.420.10">
    <property type="entry name" value="Ribonuclease H-like superfamily/Ribonuclease H"/>
    <property type="match status" value="1"/>
</dbReference>